<dbReference type="AlphaFoldDB" id="A0A4P9W538"/>
<dbReference type="Proteomes" id="UP000269721">
    <property type="component" value="Unassembled WGS sequence"/>
</dbReference>
<sequence>MSDDSAAGGIAVGAAPDGVDVGPWDPTERLVKQQLRLPVKLLQQVFEELLPESTDEDQNCYDDDGEFYESRLKRNRCPDLRSASLVCREWEPAASECLWTHVVIHREDKLREFMRCSHAGVNLSERAASVRILELDIEDWRDLTVEFARFVHRRPGLRALIVRHGYTAVEGATFAVIARVLSSCSNLVVLETAAPVSTPRIFEPNATGSGYEDAALDAGPGLDLDAVMRGVGRLKCLRLSAPYNGRPADVGEGTACRVGIDRDDGREAPPTWTEVDTLPNLEIVEFDQADIGILSTSLVNIRPPLRRAVLIDSCSLSLQALLHACPFTKHLKILSPASYSFKPEILAPLQDHQPLTILRFGPTEKGVFYDAWDDYRLSSEIFQRVMRAQRSSLKLLDIEEDIPIDEDLLAWIGASAPLPA</sequence>
<name>A0A4P9W538_9FUNG</name>
<keyword evidence="3" id="KW-1185">Reference proteome</keyword>
<evidence type="ECO:0000313" key="2">
    <source>
        <dbReference type="EMBL" id="RKO85226.1"/>
    </source>
</evidence>
<dbReference type="EMBL" id="KZ999283">
    <property type="protein sequence ID" value="RKO85226.1"/>
    <property type="molecule type" value="Genomic_DNA"/>
</dbReference>
<accession>A0A4P9W538</accession>
<gene>
    <name evidence="2" type="ORF">BDK51DRAFT_44566</name>
</gene>
<evidence type="ECO:0000313" key="3">
    <source>
        <dbReference type="Proteomes" id="UP000269721"/>
    </source>
</evidence>
<reference evidence="3" key="1">
    <citation type="journal article" date="2018" name="Nat. Microbiol.">
        <title>Leveraging single-cell genomics to expand the fungal tree of life.</title>
        <authorList>
            <person name="Ahrendt S.R."/>
            <person name="Quandt C.A."/>
            <person name="Ciobanu D."/>
            <person name="Clum A."/>
            <person name="Salamov A."/>
            <person name="Andreopoulos B."/>
            <person name="Cheng J.F."/>
            <person name="Woyke T."/>
            <person name="Pelin A."/>
            <person name="Henrissat B."/>
            <person name="Reynolds N.K."/>
            <person name="Benny G.L."/>
            <person name="Smith M.E."/>
            <person name="James T.Y."/>
            <person name="Grigoriev I.V."/>
        </authorList>
    </citation>
    <scope>NUCLEOTIDE SEQUENCE [LARGE SCALE GENOMIC DNA]</scope>
</reference>
<protein>
    <submittedName>
        <fullName evidence="2">Uncharacterized protein</fullName>
    </submittedName>
</protein>
<proteinExistence type="predicted"/>
<evidence type="ECO:0000256" key="1">
    <source>
        <dbReference type="SAM" id="MobiDB-lite"/>
    </source>
</evidence>
<feature type="region of interest" description="Disordered" evidence="1">
    <location>
        <begin position="1"/>
        <end position="25"/>
    </location>
</feature>
<organism evidence="2 3">
    <name type="scientific">Blyttiomyces helicus</name>
    <dbReference type="NCBI Taxonomy" id="388810"/>
    <lineage>
        <taxon>Eukaryota</taxon>
        <taxon>Fungi</taxon>
        <taxon>Fungi incertae sedis</taxon>
        <taxon>Chytridiomycota</taxon>
        <taxon>Chytridiomycota incertae sedis</taxon>
        <taxon>Chytridiomycetes</taxon>
        <taxon>Chytridiomycetes incertae sedis</taxon>
        <taxon>Blyttiomyces</taxon>
    </lineage>
</organism>